<comment type="pathway">
    <text evidence="11">Cofactor biosynthesis; ubiquinone biosynthesis.</text>
</comment>
<keyword evidence="8 11" id="KW-0812">Transmembrane</keyword>
<evidence type="ECO:0000256" key="6">
    <source>
        <dbReference type="ARBA" id="ARBA00022679"/>
    </source>
</evidence>
<evidence type="ECO:0000313" key="12">
    <source>
        <dbReference type="EMBL" id="STX51365.1"/>
    </source>
</evidence>
<evidence type="ECO:0000256" key="10">
    <source>
        <dbReference type="ARBA" id="ARBA00023136"/>
    </source>
</evidence>
<comment type="catalytic activity">
    <reaction evidence="11">
        <text>all-trans-octaprenyl diphosphate + 4-hydroxybenzoate = 4-hydroxy-3-(all-trans-octaprenyl)benzoate + diphosphate</text>
        <dbReference type="Rhea" id="RHEA:27782"/>
        <dbReference type="ChEBI" id="CHEBI:1617"/>
        <dbReference type="ChEBI" id="CHEBI:17879"/>
        <dbReference type="ChEBI" id="CHEBI:33019"/>
        <dbReference type="ChEBI" id="CHEBI:57711"/>
        <dbReference type="EC" id="2.5.1.39"/>
    </reaction>
</comment>
<evidence type="ECO:0000256" key="3">
    <source>
        <dbReference type="ARBA" id="ARBA00005985"/>
    </source>
</evidence>
<keyword evidence="10 11" id="KW-0472">Membrane</keyword>
<dbReference type="EMBL" id="UGOD01000001">
    <property type="protein sequence ID" value="STX51365.1"/>
    <property type="molecule type" value="Genomic_DNA"/>
</dbReference>
<feature type="transmembrane region" description="Helical" evidence="11">
    <location>
        <begin position="232"/>
        <end position="251"/>
    </location>
</feature>
<dbReference type="GO" id="GO:0005886">
    <property type="term" value="C:plasma membrane"/>
    <property type="evidence" value="ECO:0007669"/>
    <property type="project" value="UniProtKB-SubCell"/>
</dbReference>
<accession>A0A378JJH8</accession>
<proteinExistence type="inferred from homology"/>
<evidence type="ECO:0000256" key="11">
    <source>
        <dbReference type="HAMAP-Rule" id="MF_01635"/>
    </source>
</evidence>
<dbReference type="PANTHER" id="PTHR11048:SF28">
    <property type="entry name" value="4-HYDROXYBENZOATE POLYPRENYLTRANSFERASE, MITOCHONDRIAL"/>
    <property type="match status" value="1"/>
</dbReference>
<evidence type="ECO:0000313" key="13">
    <source>
        <dbReference type="Proteomes" id="UP000254794"/>
    </source>
</evidence>
<keyword evidence="6 11" id="KW-0808">Transferase</keyword>
<keyword evidence="5 11" id="KW-0997">Cell inner membrane</keyword>
<dbReference type="Gene3D" id="1.20.120.1780">
    <property type="entry name" value="UbiA prenyltransferase"/>
    <property type="match status" value="1"/>
</dbReference>
<dbReference type="OrthoDB" id="9782418at2"/>
<dbReference type="Gene3D" id="1.10.357.140">
    <property type="entry name" value="UbiA prenyltransferase"/>
    <property type="match status" value="1"/>
</dbReference>
<evidence type="ECO:0000256" key="8">
    <source>
        <dbReference type="ARBA" id="ARBA00022692"/>
    </source>
</evidence>
<feature type="transmembrane region" description="Helical" evidence="11">
    <location>
        <begin position="111"/>
        <end position="128"/>
    </location>
</feature>
<dbReference type="UniPathway" id="UPA00232"/>
<organism evidence="12 13">
    <name type="scientific">Legionella busanensis</name>
    <dbReference type="NCBI Taxonomy" id="190655"/>
    <lineage>
        <taxon>Bacteria</taxon>
        <taxon>Pseudomonadati</taxon>
        <taxon>Pseudomonadota</taxon>
        <taxon>Gammaproteobacteria</taxon>
        <taxon>Legionellales</taxon>
        <taxon>Legionellaceae</taxon>
        <taxon>Legionella</taxon>
    </lineage>
</organism>
<keyword evidence="13" id="KW-1185">Reference proteome</keyword>
<gene>
    <name evidence="11 12" type="primary">ubiA</name>
    <name evidence="12" type="ORF">NCTC13316_01460</name>
</gene>
<feature type="transmembrane region" description="Helical" evidence="11">
    <location>
        <begin position="137"/>
        <end position="156"/>
    </location>
</feature>
<feature type="transmembrane region" description="Helical" evidence="11">
    <location>
        <begin position="84"/>
        <end position="105"/>
    </location>
</feature>
<dbReference type="PROSITE" id="PS00943">
    <property type="entry name" value="UBIA"/>
    <property type="match status" value="1"/>
</dbReference>
<dbReference type="CDD" id="cd13959">
    <property type="entry name" value="PT_UbiA_COQ2"/>
    <property type="match status" value="1"/>
</dbReference>
<comment type="function">
    <text evidence="11">Catalyzes the prenylation of para-hydroxybenzoate (PHB) with an all-trans polyprenyl group. Mediates the second step in the final reaction sequence of ubiquinone-8 (UQ-8) biosynthesis, which is the condensation of the polyisoprenoid side chain with PHB, generating the first membrane-bound Q intermediate 3-octaprenyl-4-hydroxybenzoate.</text>
</comment>
<dbReference type="Proteomes" id="UP000254794">
    <property type="component" value="Unassembled WGS sequence"/>
</dbReference>
<evidence type="ECO:0000256" key="1">
    <source>
        <dbReference type="ARBA" id="ARBA00001946"/>
    </source>
</evidence>
<dbReference type="AlphaFoldDB" id="A0A378JJH8"/>
<protein>
    <recommendedName>
        <fullName evidence="11">4-hydroxybenzoate octaprenyltransferase</fullName>
        <ecNumber evidence="11">2.5.1.39</ecNumber>
    </recommendedName>
    <alternativeName>
        <fullName evidence="11">4-HB polyprenyltransferase</fullName>
    </alternativeName>
</protein>
<evidence type="ECO:0000256" key="9">
    <source>
        <dbReference type="ARBA" id="ARBA00022989"/>
    </source>
</evidence>
<dbReference type="GO" id="GO:0006744">
    <property type="term" value="P:ubiquinone biosynthetic process"/>
    <property type="evidence" value="ECO:0007669"/>
    <property type="project" value="UniProtKB-UniRule"/>
</dbReference>
<dbReference type="PANTHER" id="PTHR11048">
    <property type="entry name" value="PRENYLTRANSFERASES"/>
    <property type="match status" value="1"/>
</dbReference>
<evidence type="ECO:0000256" key="7">
    <source>
        <dbReference type="ARBA" id="ARBA00022688"/>
    </source>
</evidence>
<feature type="transmembrane region" description="Helical" evidence="11">
    <location>
        <begin position="38"/>
        <end position="63"/>
    </location>
</feature>
<dbReference type="RefSeq" id="WP_115331006.1">
    <property type="nucleotide sequence ID" value="NZ_CAAAHP010000001.1"/>
</dbReference>
<dbReference type="FunFam" id="1.10.357.140:FF:000008">
    <property type="entry name" value="4-hydroxybenzoate octaprenyltransferase"/>
    <property type="match status" value="1"/>
</dbReference>
<keyword evidence="7 11" id="KW-0831">Ubiquinone biosynthesis</keyword>
<keyword evidence="4 11" id="KW-1003">Cell membrane</keyword>
<dbReference type="InterPro" id="IPR030470">
    <property type="entry name" value="UbiA_prenylTrfase_CS"/>
</dbReference>
<dbReference type="Pfam" id="PF01040">
    <property type="entry name" value="UbiA"/>
    <property type="match status" value="1"/>
</dbReference>
<dbReference type="EC" id="2.5.1.39" evidence="11"/>
<dbReference type="InterPro" id="IPR006370">
    <property type="entry name" value="HB_polyprenyltransferase-like"/>
</dbReference>
<reference evidence="12 13" key="1">
    <citation type="submission" date="2018-06" db="EMBL/GenBank/DDBJ databases">
        <authorList>
            <consortium name="Pathogen Informatics"/>
            <person name="Doyle S."/>
        </authorList>
    </citation>
    <scope>NUCLEOTIDE SEQUENCE [LARGE SCALE GENOMIC DNA]</scope>
    <source>
        <strain evidence="12 13">NCTC13316</strain>
    </source>
</reference>
<keyword evidence="11" id="KW-0460">Magnesium</keyword>
<dbReference type="InterPro" id="IPR039653">
    <property type="entry name" value="Prenyltransferase"/>
</dbReference>
<comment type="similarity">
    <text evidence="3 11">Belongs to the UbiA prenyltransferase family.</text>
</comment>
<feature type="transmembrane region" description="Helical" evidence="11">
    <location>
        <begin position="204"/>
        <end position="226"/>
    </location>
</feature>
<dbReference type="FunFam" id="1.20.120.1780:FF:000001">
    <property type="entry name" value="4-hydroxybenzoate octaprenyltransferase"/>
    <property type="match status" value="1"/>
</dbReference>
<feature type="transmembrane region" description="Helical" evidence="11">
    <location>
        <begin position="162"/>
        <end position="183"/>
    </location>
</feature>
<name>A0A378JJH8_9GAMM</name>
<dbReference type="InterPro" id="IPR044878">
    <property type="entry name" value="UbiA_sf"/>
</dbReference>
<sequence>MNWSSYYQLARFHKPVGTFLLWAPTAWALWVANQGKPSLSLVILFFLGTVFMRAAGCIINDMADRHIDLHVKRTKDRPITSGKVSLIEAFILLILFLTASLIILLNLPFNCFYYALFALFITFVYPFCKRFIQGPQLILGIAFSLGIPIAFIASNTPFDKSIFYLLLINYTWIVAYDTQYAMVDRQDDLKIGVKSTAILFANSDRLIIGLLQFFLHFLWILLANYLNLSSSFFFVWAIGACILLYQQWLILNRDAKRCLLAFSWNGWYGLLMWLAIILGFNC</sequence>
<dbReference type="HAMAP" id="MF_01635">
    <property type="entry name" value="UbiA"/>
    <property type="match status" value="1"/>
</dbReference>
<dbReference type="InterPro" id="IPR000537">
    <property type="entry name" value="UbiA_prenyltransferase"/>
</dbReference>
<evidence type="ECO:0000256" key="5">
    <source>
        <dbReference type="ARBA" id="ARBA00022519"/>
    </source>
</evidence>
<keyword evidence="9 11" id="KW-1133">Transmembrane helix</keyword>
<dbReference type="GO" id="GO:0008412">
    <property type="term" value="F:4-hydroxybenzoate polyprenyltransferase activity"/>
    <property type="evidence" value="ECO:0007669"/>
    <property type="project" value="UniProtKB-UniRule"/>
</dbReference>
<evidence type="ECO:0000256" key="4">
    <source>
        <dbReference type="ARBA" id="ARBA00022475"/>
    </source>
</evidence>
<comment type="subcellular location">
    <subcellularLocation>
        <location evidence="11">Cell inner membrane</location>
        <topology evidence="11">Multi-pass membrane protein</topology>
    </subcellularLocation>
    <subcellularLocation>
        <location evidence="2">Membrane</location>
        <topology evidence="2">Multi-pass membrane protein</topology>
    </subcellularLocation>
</comment>
<comment type="cofactor">
    <cofactor evidence="1 11">
        <name>Mg(2+)</name>
        <dbReference type="ChEBI" id="CHEBI:18420"/>
    </cofactor>
</comment>
<feature type="transmembrane region" description="Helical" evidence="11">
    <location>
        <begin position="258"/>
        <end position="280"/>
    </location>
</feature>
<evidence type="ECO:0000256" key="2">
    <source>
        <dbReference type="ARBA" id="ARBA00004141"/>
    </source>
</evidence>